<name>A0A8T1M1Q5_CLOSI</name>
<dbReference type="Proteomes" id="UP000286415">
    <property type="component" value="Unassembled WGS sequence"/>
</dbReference>
<evidence type="ECO:0000313" key="3">
    <source>
        <dbReference type="Proteomes" id="UP000286415"/>
    </source>
</evidence>
<gene>
    <name evidence="2" type="ORF">CSKR_202606</name>
</gene>
<comment type="caution">
    <text evidence="2">The sequence shown here is derived from an EMBL/GenBank/DDBJ whole genome shotgun (WGS) entry which is preliminary data.</text>
</comment>
<organism evidence="2 3">
    <name type="scientific">Clonorchis sinensis</name>
    <name type="common">Chinese liver fluke</name>
    <dbReference type="NCBI Taxonomy" id="79923"/>
    <lineage>
        <taxon>Eukaryota</taxon>
        <taxon>Metazoa</taxon>
        <taxon>Spiralia</taxon>
        <taxon>Lophotrochozoa</taxon>
        <taxon>Platyhelminthes</taxon>
        <taxon>Trematoda</taxon>
        <taxon>Digenea</taxon>
        <taxon>Opisthorchiida</taxon>
        <taxon>Opisthorchiata</taxon>
        <taxon>Opisthorchiidae</taxon>
        <taxon>Clonorchis</taxon>
    </lineage>
</organism>
<sequence>MWNFRVTSKQCSFAIALEVANSHRGWTEWIQAPIPGATRFQQNTPDHDDRPFLRDEFLDELEDSSEGDPTSCQSPIPMVDSDTFGSADHPRELGPPNSGYQTVHSLEASG</sequence>
<evidence type="ECO:0000256" key="1">
    <source>
        <dbReference type="SAM" id="MobiDB-lite"/>
    </source>
</evidence>
<keyword evidence="3" id="KW-1185">Reference proteome</keyword>
<feature type="region of interest" description="Disordered" evidence="1">
    <location>
        <begin position="61"/>
        <end position="110"/>
    </location>
</feature>
<dbReference type="EMBL" id="NIRI02000056">
    <property type="protein sequence ID" value="KAG5442691.1"/>
    <property type="molecule type" value="Genomic_DNA"/>
</dbReference>
<dbReference type="AlphaFoldDB" id="A0A8T1M1Q5"/>
<reference evidence="2 3" key="1">
    <citation type="journal article" date="2018" name="Biotechnol. Adv.">
        <title>Improved genomic resources and new bioinformatic workflow for the carcinogenic parasite Clonorchis sinensis: Biotechnological implications.</title>
        <authorList>
            <person name="Wang D."/>
            <person name="Korhonen P.K."/>
            <person name="Gasser R.B."/>
            <person name="Young N.D."/>
        </authorList>
    </citation>
    <scope>NUCLEOTIDE SEQUENCE [LARGE SCALE GENOMIC DNA]</scope>
    <source>
        <strain evidence="2">Cs-k2</strain>
    </source>
</reference>
<accession>A0A8T1M1Q5</accession>
<protein>
    <submittedName>
        <fullName evidence="2">Uncharacterized protein</fullName>
    </submittedName>
</protein>
<evidence type="ECO:0000313" key="2">
    <source>
        <dbReference type="EMBL" id="KAG5442691.1"/>
    </source>
</evidence>
<proteinExistence type="predicted"/>
<reference evidence="2 3" key="2">
    <citation type="journal article" date="2021" name="Genomics">
        <title>High-quality reference genome for Clonorchis sinensis.</title>
        <authorList>
            <person name="Young N.D."/>
            <person name="Stroehlein A.J."/>
            <person name="Kinkar L."/>
            <person name="Wang T."/>
            <person name="Sohn W.M."/>
            <person name="Chang B.C.H."/>
            <person name="Kaur P."/>
            <person name="Weisz D."/>
            <person name="Dudchenko O."/>
            <person name="Aiden E.L."/>
            <person name="Korhonen P.K."/>
            <person name="Gasser R.B."/>
        </authorList>
    </citation>
    <scope>NUCLEOTIDE SEQUENCE [LARGE SCALE GENOMIC DNA]</scope>
    <source>
        <strain evidence="2">Cs-k2</strain>
    </source>
</reference>